<dbReference type="GO" id="GO:0051607">
    <property type="term" value="P:defense response to virus"/>
    <property type="evidence" value="ECO:0007669"/>
    <property type="project" value="TreeGrafter"/>
</dbReference>
<evidence type="ECO:0000256" key="3">
    <source>
        <dbReference type="ARBA" id="ARBA00022803"/>
    </source>
</evidence>
<dbReference type="SUPFAM" id="SSF48452">
    <property type="entry name" value="TPR-like"/>
    <property type="match status" value="2"/>
</dbReference>
<dbReference type="PANTHER" id="PTHR10271">
    <property type="entry name" value="INTERFERON-INDUCED PROTEIN WITH TETRATRICOPEPTIDE REPEATS"/>
    <property type="match status" value="1"/>
</dbReference>
<keyword evidence="3" id="KW-0802">TPR repeat</keyword>
<comment type="similarity">
    <text evidence="5">Belongs to the IFIT family.</text>
</comment>
<keyword evidence="1" id="KW-0399">Innate immunity</keyword>
<dbReference type="InterPro" id="IPR011990">
    <property type="entry name" value="TPR-like_helical_dom_sf"/>
</dbReference>
<accession>A0A7J5XEQ0</accession>
<reference evidence="6 7" key="1">
    <citation type="submission" date="2020-03" db="EMBL/GenBank/DDBJ databases">
        <title>Dissostichus mawsoni Genome sequencing and assembly.</title>
        <authorList>
            <person name="Park H."/>
        </authorList>
    </citation>
    <scope>NUCLEOTIDE SEQUENCE [LARGE SCALE GENOMIC DNA]</scope>
    <source>
        <strain evidence="6">DM0001</strain>
        <tissue evidence="6">Muscle</tissue>
    </source>
</reference>
<keyword evidence="7" id="KW-1185">Reference proteome</keyword>
<dbReference type="GO" id="GO:0005829">
    <property type="term" value="C:cytosol"/>
    <property type="evidence" value="ECO:0007669"/>
    <property type="project" value="TreeGrafter"/>
</dbReference>
<evidence type="ECO:0000313" key="7">
    <source>
        <dbReference type="Proteomes" id="UP000518266"/>
    </source>
</evidence>
<evidence type="ECO:0000313" key="6">
    <source>
        <dbReference type="EMBL" id="KAF3835535.1"/>
    </source>
</evidence>
<comment type="caution">
    <text evidence="6">The sequence shown here is derived from an EMBL/GenBank/DDBJ whole genome shotgun (WGS) entry which is preliminary data.</text>
</comment>
<evidence type="ECO:0000256" key="2">
    <source>
        <dbReference type="ARBA" id="ARBA00022737"/>
    </source>
</evidence>
<dbReference type="Gene3D" id="1.25.40.10">
    <property type="entry name" value="Tetratricopeptide repeat domain"/>
    <property type="match status" value="2"/>
</dbReference>
<organism evidence="6 7">
    <name type="scientific">Dissostichus mawsoni</name>
    <name type="common">Antarctic cod</name>
    <dbReference type="NCBI Taxonomy" id="36200"/>
    <lineage>
        <taxon>Eukaryota</taxon>
        <taxon>Metazoa</taxon>
        <taxon>Chordata</taxon>
        <taxon>Craniata</taxon>
        <taxon>Vertebrata</taxon>
        <taxon>Euteleostomi</taxon>
        <taxon>Actinopterygii</taxon>
        <taxon>Neopterygii</taxon>
        <taxon>Teleostei</taxon>
        <taxon>Neoteleostei</taxon>
        <taxon>Acanthomorphata</taxon>
        <taxon>Eupercaria</taxon>
        <taxon>Perciformes</taxon>
        <taxon>Notothenioidei</taxon>
        <taxon>Nototheniidae</taxon>
        <taxon>Dissostichus</taxon>
    </lineage>
</organism>
<evidence type="ECO:0000256" key="1">
    <source>
        <dbReference type="ARBA" id="ARBA00022588"/>
    </source>
</evidence>
<dbReference type="AlphaFoldDB" id="A0A7J5XEQ0"/>
<gene>
    <name evidence="6" type="ORF">F7725_028093</name>
</gene>
<dbReference type="FunFam" id="1.25.40.10:FF:000036">
    <property type="entry name" value="interferon-induced protein with tetratricopeptide repeats 5"/>
    <property type="match status" value="1"/>
</dbReference>
<protein>
    <submittedName>
        <fullName evidence="6">Uncharacterized protein</fullName>
    </submittedName>
</protein>
<name>A0A7J5XEQ0_DISMA</name>
<evidence type="ECO:0000256" key="4">
    <source>
        <dbReference type="ARBA" id="ARBA00022859"/>
    </source>
</evidence>
<dbReference type="Proteomes" id="UP000518266">
    <property type="component" value="Unassembled WGS sequence"/>
</dbReference>
<sequence>METVTDLYGEDEDSAPGHHVEEEDHGIILVRYKLLCWRGMKGLARGLGVQASIPDNRAQTLHLPCSTSCGRGMHCSTTPPTETRLGVTSSSETHDAAQSLTGLEAQLEALQCHFTWDLDPSSSKLFCLRDKLEDIGTEEGYSWLGHIYNLQGFIHYQLGFTDDAYRFFSRAAEAFRQIKNTVSDEAPWLVVNHGNLAWLHYHEGEQAESEAHLSKVKFLMNEYPSPSQEELHPEICAEKAWTLMKFSADKMLLAADNFQRAIRMQPDMVEWHTSHVIGLENALRHREKNMGADIFDKLKIAKKHDPDNLYLTALHVPREGKNETEARELARRVLRKPISSYSGLKPLLRLYRIYVSMDEAIDLAEEVLERHPHERYLKRCAAICYKKKIFLHRDNPLENGMIDRAISLHKESNDQGKADEIYEELLGSDLDAEGAQMLYNNYAQYVHRFRKESYKSIEYHIRAAAIMQQSCYRENSLRTLEKIRVRGRNRMCREIDEFLKNIQD</sequence>
<evidence type="ECO:0000256" key="5">
    <source>
        <dbReference type="ARBA" id="ARBA00038336"/>
    </source>
</evidence>
<proteinExistence type="inferred from homology"/>
<keyword evidence="4" id="KW-0391">Immunity</keyword>
<dbReference type="GO" id="GO:0045087">
    <property type="term" value="P:innate immune response"/>
    <property type="evidence" value="ECO:0007669"/>
    <property type="project" value="UniProtKB-KW"/>
</dbReference>
<dbReference type="PANTHER" id="PTHR10271:SF14">
    <property type="entry name" value="INTERFERON-INDUCED PROTEIN WITH TETRATRICOPEPTIDE REPEATS-RELATED"/>
    <property type="match status" value="1"/>
</dbReference>
<keyword evidence="2" id="KW-0677">Repeat</keyword>
<dbReference type="OrthoDB" id="10043504at2759"/>
<dbReference type="EMBL" id="JAAKFY010000025">
    <property type="protein sequence ID" value="KAF3835535.1"/>
    <property type="molecule type" value="Genomic_DNA"/>
</dbReference>